<dbReference type="Pfam" id="PF14026">
    <property type="entry name" value="SCO4226-like"/>
    <property type="match status" value="1"/>
</dbReference>
<dbReference type="OrthoDB" id="3696535at2"/>
<evidence type="ECO:0000313" key="2">
    <source>
        <dbReference type="Proteomes" id="UP000322244"/>
    </source>
</evidence>
<dbReference type="Gene3D" id="3.30.70.3090">
    <property type="entry name" value="ORF SCO4226, nickel-binding ferredoxin-like monomer"/>
    <property type="match status" value="1"/>
</dbReference>
<gene>
    <name evidence="1" type="ORF">FOY51_00155</name>
</gene>
<evidence type="ECO:0000313" key="1">
    <source>
        <dbReference type="EMBL" id="KAA0024421.1"/>
    </source>
</evidence>
<dbReference type="EMBL" id="VLNY01000001">
    <property type="protein sequence ID" value="KAA0024421.1"/>
    <property type="molecule type" value="Genomic_DNA"/>
</dbReference>
<proteinExistence type="predicted"/>
<dbReference type="InterPro" id="IPR042557">
    <property type="entry name" value="SCO4226"/>
</dbReference>
<keyword evidence="2" id="KW-1185">Reference proteome</keyword>
<comment type="caution">
    <text evidence="1">The sequence shown here is derived from an EMBL/GenBank/DDBJ whole genome shotgun (WGS) entry which is preliminary data.</text>
</comment>
<name>A0A5A7SJQ4_9NOCA</name>
<dbReference type="AlphaFoldDB" id="A0A5A7SJQ4"/>
<protein>
    <submittedName>
        <fullName evidence="1">DUF4242 domain-containing protein</fullName>
    </submittedName>
</protein>
<accession>A0A5A7SJQ4</accession>
<organism evidence="1 2">
    <name type="scientific">Antrihabitans cavernicola</name>
    <dbReference type="NCBI Taxonomy" id="2495913"/>
    <lineage>
        <taxon>Bacteria</taxon>
        <taxon>Bacillati</taxon>
        <taxon>Actinomycetota</taxon>
        <taxon>Actinomycetes</taxon>
        <taxon>Mycobacteriales</taxon>
        <taxon>Nocardiaceae</taxon>
        <taxon>Antrihabitans</taxon>
    </lineage>
</organism>
<dbReference type="RefSeq" id="WP_149428197.1">
    <property type="nucleotide sequence ID" value="NZ_VLNY01000001.1"/>
</dbReference>
<dbReference type="Proteomes" id="UP000322244">
    <property type="component" value="Unassembled WGS sequence"/>
</dbReference>
<sequence>MALFIDVHEGLHLPAEAIAELAKGETDEFGVRQVELYYNDAGVAYCLLDGPDADAIRNHHEALGVQCGPVQQVGSLH</sequence>
<reference evidence="1 2" key="1">
    <citation type="submission" date="2019-07" db="EMBL/GenBank/DDBJ databases">
        <title>Rhodococcus cavernicolus sp. nov., isolated from a cave.</title>
        <authorList>
            <person name="Lee S.D."/>
        </authorList>
    </citation>
    <scope>NUCLEOTIDE SEQUENCE [LARGE SCALE GENOMIC DNA]</scope>
    <source>
        <strain evidence="1 2">C1-24</strain>
    </source>
</reference>
<dbReference type="InterPro" id="IPR025336">
    <property type="entry name" value="SCO4226-like"/>
</dbReference>